<dbReference type="EMBL" id="FNCK01000001">
    <property type="protein sequence ID" value="SDF78236.1"/>
    <property type="molecule type" value="Genomic_DNA"/>
</dbReference>
<evidence type="ECO:0000313" key="3">
    <source>
        <dbReference type="Proteomes" id="UP000199708"/>
    </source>
</evidence>
<dbReference type="OrthoDB" id="2970435at2"/>
<dbReference type="RefSeq" id="WP_090288738.1">
    <property type="nucleotide sequence ID" value="NZ_FNCK01000001.1"/>
</dbReference>
<reference evidence="2 3" key="1">
    <citation type="submission" date="2016-10" db="EMBL/GenBank/DDBJ databases">
        <authorList>
            <person name="de Groot N.N."/>
        </authorList>
    </citation>
    <scope>NUCLEOTIDE SEQUENCE [LARGE SCALE GENOMIC DNA]</scope>
    <source>
        <strain evidence="2 3">ATCC BAA-466</strain>
    </source>
</reference>
<dbReference type="STRING" id="120956.SAMN05421791_10127"/>
<feature type="transmembrane region" description="Helical" evidence="1">
    <location>
        <begin position="29"/>
        <end position="48"/>
    </location>
</feature>
<gene>
    <name evidence="2" type="ORF">SAMN05421791_10127</name>
</gene>
<feature type="transmembrane region" description="Helical" evidence="1">
    <location>
        <begin position="54"/>
        <end position="72"/>
    </location>
</feature>
<sequence length="105" mass="11866">MKKEDILKKAQIEQKDEREEEINTKAFRIGWISVSVVMLLLIFLRSIFNESATDILIILMAQVAAASFYQYSKMPDKKIYLVGGIVAILAIILSFASLLSSYGVY</sequence>
<dbReference type="InterPro" id="IPR045620">
    <property type="entry name" value="DUF6442"/>
</dbReference>
<organism evidence="2 3">
    <name type="scientific">Facklamia miroungae</name>
    <dbReference type="NCBI Taxonomy" id="120956"/>
    <lineage>
        <taxon>Bacteria</taxon>
        <taxon>Bacillati</taxon>
        <taxon>Bacillota</taxon>
        <taxon>Bacilli</taxon>
        <taxon>Lactobacillales</taxon>
        <taxon>Aerococcaceae</taxon>
        <taxon>Facklamia</taxon>
    </lineage>
</organism>
<keyword evidence="1" id="KW-1133">Transmembrane helix</keyword>
<dbReference type="Proteomes" id="UP000199708">
    <property type="component" value="Unassembled WGS sequence"/>
</dbReference>
<proteinExistence type="predicted"/>
<dbReference type="AlphaFoldDB" id="A0A1G7NW16"/>
<protein>
    <submittedName>
        <fullName evidence="2">Uncharacterized protein</fullName>
    </submittedName>
</protein>
<dbReference type="Pfam" id="PF20040">
    <property type="entry name" value="DUF6442"/>
    <property type="match status" value="1"/>
</dbReference>
<keyword evidence="3" id="KW-1185">Reference proteome</keyword>
<evidence type="ECO:0000313" key="2">
    <source>
        <dbReference type="EMBL" id="SDF78236.1"/>
    </source>
</evidence>
<keyword evidence="1" id="KW-0812">Transmembrane</keyword>
<name>A0A1G7NW16_9LACT</name>
<accession>A0A1G7NW16</accession>
<evidence type="ECO:0000256" key="1">
    <source>
        <dbReference type="SAM" id="Phobius"/>
    </source>
</evidence>
<keyword evidence="1" id="KW-0472">Membrane</keyword>
<feature type="transmembrane region" description="Helical" evidence="1">
    <location>
        <begin position="79"/>
        <end position="99"/>
    </location>
</feature>